<dbReference type="PANTHER" id="PTHR30404">
    <property type="entry name" value="N-ACETYLMURAMOYL-L-ALANINE AMIDASE"/>
    <property type="match status" value="1"/>
</dbReference>
<dbReference type="InterPro" id="IPR050695">
    <property type="entry name" value="N-acetylmuramoyl_amidase_3"/>
</dbReference>
<comment type="caution">
    <text evidence="3">The sequence shown here is derived from an EMBL/GenBank/DDBJ whole genome shotgun (WGS) entry which is preliminary data.</text>
</comment>
<reference evidence="3 4" key="1">
    <citation type="journal article" date="2024" name="Int. J. Syst. Evol. Microbiol.">
        <title>Clostridium omnivorum sp. nov., isolated from anoxic soil under the treatment of reductive soil disinfestation.</title>
        <authorList>
            <person name="Ueki A."/>
            <person name="Tonouchi A."/>
            <person name="Kaku N."/>
            <person name="Honma S."/>
            <person name="Ueki K."/>
        </authorList>
    </citation>
    <scope>NUCLEOTIDE SEQUENCE [LARGE SCALE GENOMIC DNA]</scope>
    <source>
        <strain evidence="3 4">E14</strain>
    </source>
</reference>
<dbReference type="SUPFAM" id="SSF53187">
    <property type="entry name" value="Zn-dependent exopeptidases"/>
    <property type="match status" value="1"/>
</dbReference>
<dbReference type="SMART" id="SM00646">
    <property type="entry name" value="Ami_3"/>
    <property type="match status" value="1"/>
</dbReference>
<dbReference type="EMBL" id="BRXR01000001">
    <property type="protein sequence ID" value="GLC29053.1"/>
    <property type="molecule type" value="Genomic_DNA"/>
</dbReference>
<proteinExistence type="predicted"/>
<protein>
    <recommendedName>
        <fullName evidence="2">MurNAc-LAA domain-containing protein</fullName>
    </recommendedName>
</protein>
<sequence length="366" mass="41961">MNKKIKIVNKKKFAVACLIFLIMIILLSKLLSLIINSASGHALMDNVALAADKNGSITLEENEFYKKYTIDCKKSIEKLNYDEKNDLIEVSVMKDAIDNVNIKSSSKVQGKDVTYDKNENRIILKFNKQFKENNYIYIDNADKKKIIVLLSKKEKPYNHVAVLDPGHGGVDKGTNLKNIYEKDLTNKIVNYAEKELIFKGCKIIKTRYEDKWVDLKEIGNITNKANAEAFISVHINSNKESKYKGVASYYYFNDKGEQKDERMALAKTMQKEILKSDNWYDRGIIKDRLAVLRYSNVPAVLLECGFLSNEEDRDKLSKEEVLKNFGNNICNGLLNYLNSDKNKGIDYYNKSKTDMSRDKTATADDK</sequence>
<organism evidence="3 4">
    <name type="scientific">Clostridium omnivorum</name>
    <dbReference type="NCBI Taxonomy" id="1604902"/>
    <lineage>
        <taxon>Bacteria</taxon>
        <taxon>Bacillati</taxon>
        <taxon>Bacillota</taxon>
        <taxon>Clostridia</taxon>
        <taxon>Eubacteriales</taxon>
        <taxon>Clostridiaceae</taxon>
        <taxon>Clostridium</taxon>
    </lineage>
</organism>
<feature type="domain" description="MurNAc-LAA" evidence="2">
    <location>
        <begin position="219"/>
        <end position="334"/>
    </location>
</feature>
<evidence type="ECO:0000313" key="3">
    <source>
        <dbReference type="EMBL" id="GLC29053.1"/>
    </source>
</evidence>
<dbReference type="PANTHER" id="PTHR30404:SF0">
    <property type="entry name" value="N-ACETYLMURAMOYL-L-ALANINE AMIDASE AMIC"/>
    <property type="match status" value="1"/>
</dbReference>
<dbReference type="Proteomes" id="UP001208567">
    <property type="component" value="Unassembled WGS sequence"/>
</dbReference>
<keyword evidence="1" id="KW-0378">Hydrolase</keyword>
<dbReference type="RefSeq" id="WP_264848331.1">
    <property type="nucleotide sequence ID" value="NZ_BRXR01000001.1"/>
</dbReference>
<keyword evidence="4" id="KW-1185">Reference proteome</keyword>
<dbReference type="InterPro" id="IPR002508">
    <property type="entry name" value="MurNAc-LAA_cat"/>
</dbReference>
<accession>A0ABQ5N1G4</accession>
<dbReference type="Gene3D" id="3.40.630.40">
    <property type="entry name" value="Zn-dependent exopeptidases"/>
    <property type="match status" value="1"/>
</dbReference>
<dbReference type="CDD" id="cd02696">
    <property type="entry name" value="MurNAc-LAA"/>
    <property type="match status" value="1"/>
</dbReference>
<dbReference type="Pfam" id="PF01520">
    <property type="entry name" value="Amidase_3"/>
    <property type="match status" value="1"/>
</dbReference>
<gene>
    <name evidence="3" type="ORF">bsdE14_04630</name>
</gene>
<evidence type="ECO:0000313" key="4">
    <source>
        <dbReference type="Proteomes" id="UP001208567"/>
    </source>
</evidence>
<evidence type="ECO:0000259" key="2">
    <source>
        <dbReference type="SMART" id="SM00646"/>
    </source>
</evidence>
<name>A0ABQ5N1G4_9CLOT</name>
<evidence type="ECO:0000256" key="1">
    <source>
        <dbReference type="ARBA" id="ARBA00022801"/>
    </source>
</evidence>